<accession>A0A0H4I8R9</accession>
<evidence type="ECO:0000256" key="3">
    <source>
        <dbReference type="ARBA" id="ARBA00013109"/>
    </source>
</evidence>
<evidence type="ECO:0000256" key="5">
    <source>
        <dbReference type="ARBA" id="ARBA00023244"/>
    </source>
</evidence>
<evidence type="ECO:0000259" key="10">
    <source>
        <dbReference type="Pfam" id="PF02602"/>
    </source>
</evidence>
<dbReference type="InterPro" id="IPR039793">
    <property type="entry name" value="UROS/Hem4"/>
</dbReference>
<name>A0A0H4I8R9_9GAMM</name>
<keyword evidence="4 9" id="KW-0456">Lyase</keyword>
<dbReference type="UniPathway" id="UPA00251">
    <property type="reaction ID" value="UER00320"/>
</dbReference>
<dbReference type="CDD" id="cd06578">
    <property type="entry name" value="HemD"/>
    <property type="match status" value="1"/>
</dbReference>
<reference evidence="11 12" key="1">
    <citation type="submission" date="2015-05" db="EMBL/GenBank/DDBJ databases">
        <title>Complete genome of Marinobacter psychrophilus strain 20041T isolated from sea-ice of the Canadian Basin.</title>
        <authorList>
            <person name="Song L."/>
            <person name="Ren L."/>
            <person name="Yu Y."/>
            <person name="Wang X."/>
        </authorList>
    </citation>
    <scope>NUCLEOTIDE SEQUENCE [LARGE SCALE GENOMIC DNA]</scope>
    <source>
        <strain evidence="11 12">20041</strain>
    </source>
</reference>
<feature type="domain" description="Tetrapyrrole biosynthesis uroporphyrinogen III synthase" evidence="10">
    <location>
        <begin position="29"/>
        <end position="250"/>
    </location>
</feature>
<dbReference type="Proteomes" id="UP000036406">
    <property type="component" value="Chromosome"/>
</dbReference>
<comment type="similarity">
    <text evidence="2 9">Belongs to the uroporphyrinogen-III synthase family.</text>
</comment>
<dbReference type="PANTHER" id="PTHR38042:SF1">
    <property type="entry name" value="UROPORPHYRINOGEN-III SYNTHASE, CHLOROPLASTIC"/>
    <property type="match status" value="1"/>
</dbReference>
<dbReference type="InterPro" id="IPR003754">
    <property type="entry name" value="4pyrrol_synth_uPrphyn_synth"/>
</dbReference>
<gene>
    <name evidence="11" type="ORF">ABA45_02605</name>
</gene>
<keyword evidence="5 9" id="KW-0627">Porphyrin biosynthesis</keyword>
<dbReference type="GO" id="GO:0006780">
    <property type="term" value="P:uroporphyrinogen III biosynthetic process"/>
    <property type="evidence" value="ECO:0007669"/>
    <property type="project" value="UniProtKB-UniRule"/>
</dbReference>
<sequence>MATRRPESALLPLAGRRILICRPQPEADRLAIAFQAAGAQAECLPLIDRAPLALSAEHQAHIQNLDLFQHIVAVSPYAARQLLEQVDAWWPQLPVGINWYGVGAGTAAELSRCGITARRPAQGWTSEALLALPPLQNLKNQRVLLARGGEGRDLLRNTLRQRGAQITVLPLYQRFCPQYSAAQLAHALDGFNPDAVITLSGGTLRNLVALCAKNDHNLYRKLLIVPVERVAEQAQAAGFIHPHVPAGLTDNNIVASVTERLTGQTVAL</sequence>
<dbReference type="KEGG" id="mpq:ABA45_02605"/>
<evidence type="ECO:0000256" key="4">
    <source>
        <dbReference type="ARBA" id="ARBA00023239"/>
    </source>
</evidence>
<dbReference type="AlphaFoldDB" id="A0A0H4I8R9"/>
<dbReference type="PATRIC" id="fig|330734.3.peg.585"/>
<proteinExistence type="inferred from homology"/>
<dbReference type="GO" id="GO:0006782">
    <property type="term" value="P:protoporphyrinogen IX biosynthetic process"/>
    <property type="evidence" value="ECO:0007669"/>
    <property type="project" value="UniProtKB-UniRule"/>
</dbReference>
<evidence type="ECO:0000256" key="8">
    <source>
        <dbReference type="ARBA" id="ARBA00048617"/>
    </source>
</evidence>
<evidence type="ECO:0000256" key="2">
    <source>
        <dbReference type="ARBA" id="ARBA00008133"/>
    </source>
</evidence>
<dbReference type="PANTHER" id="PTHR38042">
    <property type="entry name" value="UROPORPHYRINOGEN-III SYNTHASE, CHLOROPLASTIC"/>
    <property type="match status" value="1"/>
</dbReference>
<organism evidence="11 12">
    <name type="scientific">Marinobacter psychrophilus</name>
    <dbReference type="NCBI Taxonomy" id="330734"/>
    <lineage>
        <taxon>Bacteria</taxon>
        <taxon>Pseudomonadati</taxon>
        <taxon>Pseudomonadota</taxon>
        <taxon>Gammaproteobacteria</taxon>
        <taxon>Pseudomonadales</taxon>
        <taxon>Marinobacteraceae</taxon>
        <taxon>Marinobacter</taxon>
    </lineage>
</organism>
<evidence type="ECO:0000313" key="12">
    <source>
        <dbReference type="Proteomes" id="UP000036406"/>
    </source>
</evidence>
<evidence type="ECO:0000256" key="1">
    <source>
        <dbReference type="ARBA" id="ARBA00004772"/>
    </source>
</evidence>
<evidence type="ECO:0000256" key="9">
    <source>
        <dbReference type="RuleBase" id="RU366031"/>
    </source>
</evidence>
<comment type="function">
    <text evidence="6 9">Catalyzes cyclization of the linear tetrapyrrole, hydroxymethylbilane, to the macrocyclic uroporphyrinogen III.</text>
</comment>
<dbReference type="STRING" id="330734.ABA45_02605"/>
<comment type="catalytic activity">
    <reaction evidence="8 9">
        <text>hydroxymethylbilane = uroporphyrinogen III + H2O</text>
        <dbReference type="Rhea" id="RHEA:18965"/>
        <dbReference type="ChEBI" id="CHEBI:15377"/>
        <dbReference type="ChEBI" id="CHEBI:57308"/>
        <dbReference type="ChEBI" id="CHEBI:57845"/>
        <dbReference type="EC" id="4.2.1.75"/>
    </reaction>
</comment>
<dbReference type="InterPro" id="IPR036108">
    <property type="entry name" value="4pyrrol_syn_uPrphyn_synt_sf"/>
</dbReference>
<evidence type="ECO:0000256" key="7">
    <source>
        <dbReference type="ARBA" id="ARBA00040167"/>
    </source>
</evidence>
<dbReference type="EC" id="4.2.1.75" evidence="3 9"/>
<dbReference type="Gene3D" id="3.40.50.10090">
    <property type="match status" value="2"/>
</dbReference>
<evidence type="ECO:0000256" key="6">
    <source>
        <dbReference type="ARBA" id="ARBA00037589"/>
    </source>
</evidence>
<dbReference type="Pfam" id="PF02602">
    <property type="entry name" value="HEM4"/>
    <property type="match status" value="1"/>
</dbReference>
<dbReference type="RefSeq" id="WP_048384223.1">
    <property type="nucleotide sequence ID" value="NZ_CP011494.1"/>
</dbReference>
<comment type="pathway">
    <text evidence="1 9">Porphyrin-containing compound metabolism; protoporphyrin-IX biosynthesis; coproporphyrinogen-III from 5-aminolevulinate: step 3/4.</text>
</comment>
<protein>
    <recommendedName>
        <fullName evidence="7 9">Uroporphyrinogen-III synthase</fullName>
        <ecNumber evidence="3 9">4.2.1.75</ecNumber>
    </recommendedName>
</protein>
<evidence type="ECO:0000313" key="11">
    <source>
        <dbReference type="EMBL" id="AKO51447.1"/>
    </source>
</evidence>
<dbReference type="GO" id="GO:0004852">
    <property type="term" value="F:uroporphyrinogen-III synthase activity"/>
    <property type="evidence" value="ECO:0007669"/>
    <property type="project" value="UniProtKB-UniRule"/>
</dbReference>
<dbReference type="SUPFAM" id="SSF69618">
    <property type="entry name" value="HemD-like"/>
    <property type="match status" value="1"/>
</dbReference>
<keyword evidence="12" id="KW-1185">Reference proteome</keyword>
<dbReference type="EMBL" id="CP011494">
    <property type="protein sequence ID" value="AKO51447.1"/>
    <property type="molecule type" value="Genomic_DNA"/>
</dbReference>